<dbReference type="GO" id="GO:0001228">
    <property type="term" value="F:DNA-binding transcription activator activity, RNA polymerase II-specific"/>
    <property type="evidence" value="ECO:0007669"/>
    <property type="project" value="TreeGrafter"/>
</dbReference>
<accession>A0A550C2B6</accession>
<dbReference type="GO" id="GO:0000978">
    <property type="term" value="F:RNA polymerase II cis-regulatory region sequence-specific DNA binding"/>
    <property type="evidence" value="ECO:0007669"/>
    <property type="project" value="TreeGrafter"/>
</dbReference>
<keyword evidence="3" id="KW-0539">Nucleus</keyword>
<dbReference type="InterPro" id="IPR009071">
    <property type="entry name" value="HMG_box_dom"/>
</dbReference>
<dbReference type="InterPro" id="IPR036910">
    <property type="entry name" value="HMG_box_dom_sf"/>
</dbReference>
<proteinExistence type="predicted"/>
<dbReference type="PANTHER" id="PTHR10270:SF161">
    <property type="entry name" value="SEX-DETERMINING REGION Y PROTEIN"/>
    <property type="match status" value="1"/>
</dbReference>
<evidence type="ECO:0000256" key="1">
    <source>
        <dbReference type="ARBA" id="ARBA00023125"/>
    </source>
</evidence>
<gene>
    <name evidence="5" type="ORF">BD626DRAFT_409939</name>
</gene>
<dbReference type="STRING" id="97359.A0A550C2B6"/>
<evidence type="ECO:0000256" key="3">
    <source>
        <dbReference type="PROSITE-ProRule" id="PRU00267"/>
    </source>
</evidence>
<feature type="domain" description="HMG box" evidence="4">
    <location>
        <begin position="13"/>
        <end position="84"/>
    </location>
</feature>
<dbReference type="PROSITE" id="PS50118">
    <property type="entry name" value="HMG_BOX_2"/>
    <property type="match status" value="1"/>
</dbReference>
<dbReference type="CDD" id="cd01389">
    <property type="entry name" value="HMG-box_ROX1-like"/>
    <property type="match status" value="1"/>
</dbReference>
<organism evidence="5 6">
    <name type="scientific">Schizophyllum amplum</name>
    <dbReference type="NCBI Taxonomy" id="97359"/>
    <lineage>
        <taxon>Eukaryota</taxon>
        <taxon>Fungi</taxon>
        <taxon>Dikarya</taxon>
        <taxon>Basidiomycota</taxon>
        <taxon>Agaricomycotina</taxon>
        <taxon>Agaricomycetes</taxon>
        <taxon>Agaricomycetidae</taxon>
        <taxon>Agaricales</taxon>
        <taxon>Schizophyllaceae</taxon>
        <taxon>Schizophyllum</taxon>
    </lineage>
</organism>
<dbReference type="GO" id="GO:0030154">
    <property type="term" value="P:cell differentiation"/>
    <property type="evidence" value="ECO:0007669"/>
    <property type="project" value="TreeGrafter"/>
</dbReference>
<dbReference type="SMART" id="SM00398">
    <property type="entry name" value="HMG"/>
    <property type="match status" value="1"/>
</dbReference>
<keyword evidence="2" id="KW-0804">Transcription</keyword>
<dbReference type="SUPFAM" id="SSF47095">
    <property type="entry name" value="HMG-box"/>
    <property type="match status" value="1"/>
</dbReference>
<dbReference type="AlphaFoldDB" id="A0A550C2B6"/>
<comment type="caution">
    <text evidence="5">The sequence shown here is derived from an EMBL/GenBank/DDBJ whole genome shotgun (WGS) entry which is preliminary data.</text>
</comment>
<sequence length="87" mass="10410">MVSRKSKTSPTHVPRPANMYMLFRRARQAEIVAENTDPTVPPQQNLSKRIGREWNALSPEDRRYWKVEAEKEKREHKRLYPNYKFAP</sequence>
<dbReference type="GO" id="GO:0005634">
    <property type="term" value="C:nucleus"/>
    <property type="evidence" value="ECO:0007669"/>
    <property type="project" value="UniProtKB-UniRule"/>
</dbReference>
<dbReference type="InterPro" id="IPR050140">
    <property type="entry name" value="SRY-related_HMG-box_TF-like"/>
</dbReference>
<keyword evidence="6" id="KW-1185">Reference proteome</keyword>
<protein>
    <submittedName>
        <fullName evidence="5">High mobility group box domain-containing protein</fullName>
    </submittedName>
</protein>
<dbReference type="EMBL" id="VDMD01000032">
    <property type="protein sequence ID" value="TRM58939.1"/>
    <property type="molecule type" value="Genomic_DNA"/>
</dbReference>
<reference evidence="5 6" key="1">
    <citation type="journal article" date="2019" name="New Phytol.">
        <title>Comparative genomics reveals unique wood-decay strategies and fruiting body development in the Schizophyllaceae.</title>
        <authorList>
            <person name="Almasi E."/>
            <person name="Sahu N."/>
            <person name="Krizsan K."/>
            <person name="Balint B."/>
            <person name="Kovacs G.M."/>
            <person name="Kiss B."/>
            <person name="Cseklye J."/>
            <person name="Drula E."/>
            <person name="Henrissat B."/>
            <person name="Nagy I."/>
            <person name="Chovatia M."/>
            <person name="Adam C."/>
            <person name="LaButti K."/>
            <person name="Lipzen A."/>
            <person name="Riley R."/>
            <person name="Grigoriev I.V."/>
            <person name="Nagy L.G."/>
        </authorList>
    </citation>
    <scope>NUCLEOTIDE SEQUENCE [LARGE SCALE GENOMIC DNA]</scope>
    <source>
        <strain evidence="5 6">NL-1724</strain>
    </source>
</reference>
<dbReference type="Proteomes" id="UP000320762">
    <property type="component" value="Unassembled WGS sequence"/>
</dbReference>
<dbReference type="GO" id="GO:0000122">
    <property type="term" value="P:negative regulation of transcription by RNA polymerase II"/>
    <property type="evidence" value="ECO:0007669"/>
    <property type="project" value="TreeGrafter"/>
</dbReference>
<keyword evidence="1 3" id="KW-0238">DNA-binding</keyword>
<feature type="non-terminal residue" evidence="5">
    <location>
        <position position="87"/>
    </location>
</feature>
<feature type="DNA-binding region" description="HMG box" evidence="3">
    <location>
        <begin position="13"/>
        <end position="84"/>
    </location>
</feature>
<evidence type="ECO:0000313" key="5">
    <source>
        <dbReference type="EMBL" id="TRM58939.1"/>
    </source>
</evidence>
<name>A0A550C2B6_9AGAR</name>
<dbReference type="PANTHER" id="PTHR10270">
    <property type="entry name" value="SOX TRANSCRIPTION FACTOR"/>
    <property type="match status" value="1"/>
</dbReference>
<dbReference type="Gene3D" id="1.10.30.10">
    <property type="entry name" value="High mobility group box domain"/>
    <property type="match status" value="1"/>
</dbReference>
<dbReference type="OrthoDB" id="6247875at2759"/>
<dbReference type="Pfam" id="PF00505">
    <property type="entry name" value="HMG_box"/>
    <property type="match status" value="1"/>
</dbReference>
<evidence type="ECO:0000259" key="4">
    <source>
        <dbReference type="PROSITE" id="PS50118"/>
    </source>
</evidence>
<evidence type="ECO:0000313" key="6">
    <source>
        <dbReference type="Proteomes" id="UP000320762"/>
    </source>
</evidence>
<evidence type="ECO:0000256" key="2">
    <source>
        <dbReference type="ARBA" id="ARBA00023163"/>
    </source>
</evidence>